<dbReference type="Gene3D" id="1.10.10.60">
    <property type="entry name" value="Homeodomain-like"/>
    <property type="match status" value="1"/>
</dbReference>
<evidence type="ECO:0000313" key="4">
    <source>
        <dbReference type="EMBL" id="NYG97632.1"/>
    </source>
</evidence>
<reference evidence="4 5" key="1">
    <citation type="submission" date="2020-07" db="EMBL/GenBank/DDBJ databases">
        <title>Sequencing the genomes of 1000 actinobacteria strains.</title>
        <authorList>
            <person name="Klenk H.-P."/>
        </authorList>
    </citation>
    <scope>NUCLEOTIDE SEQUENCE [LARGE SCALE GENOMIC DNA]</scope>
    <source>
        <strain evidence="4 5">DSM 23141</strain>
    </source>
</reference>
<name>A0A852Y6Z2_9MICO</name>
<feature type="domain" description="HTH tetR-type" evidence="3">
    <location>
        <begin position="1"/>
        <end position="61"/>
    </location>
</feature>
<sequence>MTTALELQTIALREFTSAGYAGTSIQRIADLAGVSKAAVLYHFASKEELLTAAIEPALDEIEIVLQRLHGAGDQGDDEGVRAFVTEFVDFLLRRPLEVHLFINQSRSLRDIPAIARAEGFMTGIAQYCQQRLDDPEDRVRVAIALAGSAYAIAASRDYGPFDGDAAAASATGSASDGATDASAVLINPTGFEGEAVRTSLIQVMTEILAPTPIARRS</sequence>
<evidence type="ECO:0000256" key="1">
    <source>
        <dbReference type="ARBA" id="ARBA00023125"/>
    </source>
</evidence>
<dbReference type="Proteomes" id="UP000553888">
    <property type="component" value="Unassembled WGS sequence"/>
</dbReference>
<dbReference type="EMBL" id="JACBZY010000001">
    <property type="protein sequence ID" value="NYG97632.1"/>
    <property type="molecule type" value="Genomic_DNA"/>
</dbReference>
<dbReference type="Pfam" id="PF00440">
    <property type="entry name" value="TetR_N"/>
    <property type="match status" value="1"/>
</dbReference>
<dbReference type="InterPro" id="IPR050624">
    <property type="entry name" value="HTH-type_Tx_Regulator"/>
</dbReference>
<dbReference type="InterPro" id="IPR001647">
    <property type="entry name" value="HTH_TetR"/>
</dbReference>
<dbReference type="AlphaFoldDB" id="A0A852Y6Z2"/>
<keyword evidence="5" id="KW-1185">Reference proteome</keyword>
<evidence type="ECO:0000259" key="3">
    <source>
        <dbReference type="PROSITE" id="PS50977"/>
    </source>
</evidence>
<evidence type="ECO:0000313" key="5">
    <source>
        <dbReference type="Proteomes" id="UP000553888"/>
    </source>
</evidence>
<feature type="DNA-binding region" description="H-T-H motif" evidence="2">
    <location>
        <begin position="24"/>
        <end position="43"/>
    </location>
</feature>
<proteinExistence type="predicted"/>
<dbReference type="RefSeq" id="WP_179564437.1">
    <property type="nucleotide sequence ID" value="NZ_JACBZY010000001.1"/>
</dbReference>
<comment type="caution">
    <text evidence="4">The sequence shown here is derived from an EMBL/GenBank/DDBJ whole genome shotgun (WGS) entry which is preliminary data.</text>
</comment>
<dbReference type="Gene3D" id="1.10.357.10">
    <property type="entry name" value="Tetracycline Repressor, domain 2"/>
    <property type="match status" value="1"/>
</dbReference>
<organism evidence="4 5">
    <name type="scientific">Schumannella luteola</name>
    <dbReference type="NCBI Taxonomy" id="472059"/>
    <lineage>
        <taxon>Bacteria</taxon>
        <taxon>Bacillati</taxon>
        <taxon>Actinomycetota</taxon>
        <taxon>Actinomycetes</taxon>
        <taxon>Micrococcales</taxon>
        <taxon>Microbacteriaceae</taxon>
        <taxon>Schumannella</taxon>
    </lineage>
</organism>
<dbReference type="SUPFAM" id="SSF46689">
    <property type="entry name" value="Homeodomain-like"/>
    <property type="match status" value="1"/>
</dbReference>
<evidence type="ECO:0000256" key="2">
    <source>
        <dbReference type="PROSITE-ProRule" id="PRU00335"/>
    </source>
</evidence>
<dbReference type="PROSITE" id="PS50977">
    <property type="entry name" value="HTH_TETR_2"/>
    <property type="match status" value="1"/>
</dbReference>
<accession>A0A852Y6Z2</accession>
<gene>
    <name evidence="4" type="ORF">BJ979_000258</name>
</gene>
<dbReference type="PRINTS" id="PR00455">
    <property type="entry name" value="HTHTETR"/>
</dbReference>
<protein>
    <submittedName>
        <fullName evidence="4">AcrR family transcriptional regulator</fullName>
    </submittedName>
</protein>
<dbReference type="PANTHER" id="PTHR43479:SF11">
    <property type="entry name" value="ACREF_ENVCD OPERON REPRESSOR-RELATED"/>
    <property type="match status" value="1"/>
</dbReference>
<dbReference type="InterPro" id="IPR009057">
    <property type="entry name" value="Homeodomain-like_sf"/>
</dbReference>
<dbReference type="GO" id="GO:0003677">
    <property type="term" value="F:DNA binding"/>
    <property type="evidence" value="ECO:0007669"/>
    <property type="project" value="UniProtKB-UniRule"/>
</dbReference>
<keyword evidence="1 2" id="KW-0238">DNA-binding</keyword>
<dbReference type="PANTHER" id="PTHR43479">
    <property type="entry name" value="ACREF/ENVCD OPERON REPRESSOR-RELATED"/>
    <property type="match status" value="1"/>
</dbReference>